<comment type="caution">
    <text evidence="4">The sequence shown here is derived from an EMBL/GenBank/DDBJ whole genome shotgun (WGS) entry which is preliminary data.</text>
</comment>
<dbReference type="PANTHER" id="PTHR33734:SF22">
    <property type="entry name" value="MEMBRANE-BOUND LYTIC MUREIN TRANSGLYCOSYLASE D"/>
    <property type="match status" value="1"/>
</dbReference>
<dbReference type="InterPro" id="IPR036779">
    <property type="entry name" value="LysM_dom_sf"/>
</dbReference>
<evidence type="ECO:0000259" key="3">
    <source>
        <dbReference type="PROSITE" id="PS51782"/>
    </source>
</evidence>
<evidence type="ECO:0000313" key="4">
    <source>
        <dbReference type="EMBL" id="PVZ94691.1"/>
    </source>
</evidence>
<protein>
    <recommendedName>
        <fullName evidence="3">LysM domain-containing protein</fullName>
    </recommendedName>
</protein>
<keyword evidence="2" id="KW-1133">Transmembrane helix</keyword>
<dbReference type="RefSeq" id="WP_116757202.1">
    <property type="nucleotide sequence ID" value="NZ_JBHUEX010000001.1"/>
</dbReference>
<proteinExistence type="predicted"/>
<feature type="domain" description="LysM" evidence="3">
    <location>
        <begin position="169"/>
        <end position="213"/>
    </location>
</feature>
<dbReference type="CDD" id="cd00118">
    <property type="entry name" value="LysM"/>
    <property type="match status" value="2"/>
</dbReference>
<dbReference type="OrthoDB" id="5171895at2"/>
<evidence type="ECO:0000256" key="1">
    <source>
        <dbReference type="SAM" id="MobiDB-lite"/>
    </source>
</evidence>
<feature type="region of interest" description="Disordered" evidence="1">
    <location>
        <begin position="1"/>
        <end position="20"/>
    </location>
</feature>
<keyword evidence="5" id="KW-1185">Reference proteome</keyword>
<feature type="compositionally biased region" description="Basic and acidic residues" evidence="1">
    <location>
        <begin position="55"/>
        <end position="64"/>
    </location>
</feature>
<dbReference type="Pfam" id="PF01476">
    <property type="entry name" value="LysM"/>
    <property type="match status" value="2"/>
</dbReference>
<keyword evidence="2" id="KW-0812">Transmembrane</keyword>
<feature type="domain" description="LysM" evidence="3">
    <location>
        <begin position="110"/>
        <end position="154"/>
    </location>
</feature>
<gene>
    <name evidence="4" type="ORF">DDQ50_13475</name>
</gene>
<dbReference type="AlphaFoldDB" id="A0A2V1HQS0"/>
<name>A0A2V1HQS0_9MICO</name>
<dbReference type="Gene3D" id="3.10.350.10">
    <property type="entry name" value="LysM domain"/>
    <property type="match status" value="2"/>
</dbReference>
<reference evidence="4 5" key="1">
    <citation type="submission" date="2018-05" db="EMBL/GenBank/DDBJ databases">
        <title>Amnibacterium sp. M8JJ-5, whole genome shotgun sequence.</title>
        <authorList>
            <person name="Tuo L."/>
        </authorList>
    </citation>
    <scope>NUCLEOTIDE SEQUENCE [LARGE SCALE GENOMIC DNA]</scope>
    <source>
        <strain evidence="4 5">M8JJ-5</strain>
    </source>
</reference>
<dbReference type="SUPFAM" id="SSF54106">
    <property type="entry name" value="LysM domain"/>
    <property type="match status" value="2"/>
</dbReference>
<dbReference type="InterPro" id="IPR018392">
    <property type="entry name" value="LysM"/>
</dbReference>
<organism evidence="4 5">
    <name type="scientific">Amnibacterium flavum</name>
    <dbReference type="NCBI Taxonomy" id="2173173"/>
    <lineage>
        <taxon>Bacteria</taxon>
        <taxon>Bacillati</taxon>
        <taxon>Actinomycetota</taxon>
        <taxon>Actinomycetes</taxon>
        <taxon>Micrococcales</taxon>
        <taxon>Microbacteriaceae</taxon>
        <taxon>Amnibacterium</taxon>
    </lineage>
</organism>
<dbReference type="PANTHER" id="PTHR33734">
    <property type="entry name" value="LYSM DOMAIN-CONTAINING GPI-ANCHORED PROTEIN 2"/>
    <property type="match status" value="1"/>
</dbReference>
<dbReference type="PROSITE" id="PS51782">
    <property type="entry name" value="LYSM"/>
    <property type="match status" value="2"/>
</dbReference>
<accession>A0A2V1HQS0</accession>
<dbReference type="Proteomes" id="UP000244893">
    <property type="component" value="Unassembled WGS sequence"/>
</dbReference>
<dbReference type="EMBL" id="QEOP01000002">
    <property type="protein sequence ID" value="PVZ94691.1"/>
    <property type="molecule type" value="Genomic_DNA"/>
</dbReference>
<sequence>MSSTDRITDAAVTRRGRHAAGRERGAFARSLFGAVPVVLVGSLALSLGVAPSEGSGRRAERDRQTPSPDSGNGETGTLDFAAADGDASPAEVAVGADLGATAPAQTMAPFEYAVMEGDTISEIAGRYGLSTASVLALNGLSWKSLIFPGQILSLNASASPALPVDAPLTRYTIAEGDTISGIAASNSLDTESVLSANGLGRDSIIFPGQTIVLPQVRGSASALDATPVASVTPIASTPVAETGPVAPVTPLGSSIGLTEEMLSNARSIVAIGRELGVGDRGIVVALAAAMQESTLRNLDWGHLDSLGLFQQRPSTGWGTREQILDTDYSIRTFFTGIHTEDVTVRGLLDIDGWEDMSVTQAAQAVQISAYPDAYAKWESDAWSWLAVIG</sequence>
<feature type="transmembrane region" description="Helical" evidence="2">
    <location>
        <begin position="31"/>
        <end position="50"/>
    </location>
</feature>
<dbReference type="SMART" id="SM00257">
    <property type="entry name" value="LysM"/>
    <property type="match status" value="2"/>
</dbReference>
<keyword evidence="2" id="KW-0472">Membrane</keyword>
<feature type="region of interest" description="Disordered" evidence="1">
    <location>
        <begin position="49"/>
        <end position="77"/>
    </location>
</feature>
<evidence type="ECO:0000313" key="5">
    <source>
        <dbReference type="Proteomes" id="UP000244893"/>
    </source>
</evidence>
<evidence type="ECO:0000256" key="2">
    <source>
        <dbReference type="SAM" id="Phobius"/>
    </source>
</evidence>